<protein>
    <submittedName>
        <fullName evidence="2">Uncharacterized protein</fullName>
    </submittedName>
</protein>
<dbReference type="AlphaFoldDB" id="Q2R7Q3"/>
<gene>
    <name evidence="1" type="ordered locus">LOC_Os11g15330</name>
</gene>
<dbReference type="Proteomes" id="UP000000763">
    <property type="component" value="Chromosome 11"/>
</dbReference>
<reference evidence="2" key="3">
    <citation type="submission" date="2006-11" db="EMBL/GenBank/DDBJ databases">
        <title>.</title>
        <authorList>
            <person name="Buell C."/>
            <person name="Yuan Q."/>
            <person name="Ouyang S."/>
            <person name="Liu J."/>
            <person name="Wang A."/>
            <person name="Maiti R."/>
            <person name="Lin H."/>
            <person name="Zhu W."/>
            <person name="Hamilton J."/>
            <person name="Jones K."/>
            <person name="Tallon L."/>
            <person name="Feldblyum T."/>
            <person name="Tsitrin T."/>
            <person name="Bera J."/>
            <person name="Kim M."/>
            <person name="Jin S."/>
            <person name="Fadrosh D."/>
            <person name="Vuong H."/>
            <person name="Overton II L."/>
            <person name="Reardon M."/>
            <person name="Weaver B."/>
            <person name="Johri S."/>
            <person name="Lewis M."/>
            <person name="Utterback T."/>
            <person name="Van Aken S."/>
            <person name="Wortman J."/>
            <person name="Haas B."/>
            <person name="Koo H."/>
            <person name="Zismann V."/>
            <person name="Hsiao J."/>
            <person name="Iobst S."/>
            <person name="de Vazeilles A."/>
            <person name="White O."/>
            <person name="Salzberg S."/>
            <person name="Fraser C."/>
        </authorList>
    </citation>
    <scope>NUCLEOTIDE SEQUENCE</scope>
</reference>
<sequence length="45" mass="4867">MAVANGSGRGYKTKGSGATHLGRCFRSVFDVDLDVNFATEWQGFL</sequence>
<evidence type="ECO:0000313" key="3">
    <source>
        <dbReference type="Proteomes" id="UP000000763"/>
    </source>
</evidence>
<dbReference type="EMBL" id="AC145366">
    <property type="protein sequence ID" value="AAX96774.1"/>
    <property type="molecule type" value="Genomic_DNA"/>
</dbReference>
<evidence type="ECO:0000313" key="1">
    <source>
        <dbReference type="EMBL" id="AAX96679.1"/>
    </source>
</evidence>
<reference evidence="2" key="2">
    <citation type="submission" date="2005-04" db="EMBL/GenBank/DDBJ databases">
        <authorList>
            <person name="Buell R."/>
        </authorList>
    </citation>
    <scope>NUCLEOTIDE SEQUENCE</scope>
</reference>
<reference evidence="3" key="4">
    <citation type="journal article" date="2008" name="Nucleic Acids Res.">
        <title>The rice annotation project database (RAP-DB): 2008 update.</title>
        <authorList>
            <consortium name="The rice annotation project (RAP)"/>
        </authorList>
    </citation>
    <scope>GENOME REANNOTATION</scope>
    <source>
        <strain evidence="3">cv. Nipponbare</strain>
    </source>
</reference>
<dbReference type="EMBL" id="AC145364">
    <property type="protein sequence ID" value="AAX96679.1"/>
    <property type="molecule type" value="Genomic_DNA"/>
</dbReference>
<evidence type="ECO:0000313" key="2">
    <source>
        <dbReference type="EMBL" id="AAX96774.1"/>
    </source>
</evidence>
<reference evidence="3" key="1">
    <citation type="journal article" date="2005" name="Nature">
        <title>The map-based sequence of the rice genome.</title>
        <authorList>
            <consortium name="International rice genome sequencing project (IRGSP)"/>
            <person name="Matsumoto T."/>
            <person name="Wu J."/>
            <person name="Kanamori H."/>
            <person name="Katayose Y."/>
            <person name="Fujisawa M."/>
            <person name="Namiki N."/>
            <person name="Mizuno H."/>
            <person name="Yamamoto K."/>
            <person name="Antonio B.A."/>
            <person name="Baba T."/>
            <person name="Sakata K."/>
            <person name="Nagamura Y."/>
            <person name="Aoki H."/>
            <person name="Arikawa K."/>
            <person name="Arita K."/>
            <person name="Bito T."/>
            <person name="Chiden Y."/>
            <person name="Fujitsuka N."/>
            <person name="Fukunaka R."/>
            <person name="Hamada M."/>
            <person name="Harada C."/>
            <person name="Hayashi A."/>
            <person name="Hijishita S."/>
            <person name="Honda M."/>
            <person name="Hosokawa S."/>
            <person name="Ichikawa Y."/>
            <person name="Idonuma A."/>
            <person name="Iijima M."/>
            <person name="Ikeda M."/>
            <person name="Ikeno M."/>
            <person name="Ito K."/>
            <person name="Ito S."/>
            <person name="Ito T."/>
            <person name="Ito Y."/>
            <person name="Ito Y."/>
            <person name="Iwabuchi A."/>
            <person name="Kamiya K."/>
            <person name="Karasawa W."/>
            <person name="Kurita K."/>
            <person name="Katagiri S."/>
            <person name="Kikuta A."/>
            <person name="Kobayashi H."/>
            <person name="Kobayashi N."/>
            <person name="Machita K."/>
            <person name="Maehara T."/>
            <person name="Masukawa M."/>
            <person name="Mizubayashi T."/>
            <person name="Mukai Y."/>
            <person name="Nagasaki H."/>
            <person name="Nagata Y."/>
            <person name="Naito S."/>
            <person name="Nakashima M."/>
            <person name="Nakama Y."/>
            <person name="Nakamichi Y."/>
            <person name="Nakamura M."/>
            <person name="Meguro A."/>
            <person name="Negishi M."/>
            <person name="Ohta I."/>
            <person name="Ohta T."/>
            <person name="Okamoto M."/>
            <person name="Ono N."/>
            <person name="Saji S."/>
            <person name="Sakaguchi M."/>
            <person name="Sakai K."/>
            <person name="Shibata M."/>
            <person name="Shimokawa T."/>
            <person name="Song J."/>
            <person name="Takazaki Y."/>
            <person name="Terasawa K."/>
            <person name="Tsugane M."/>
            <person name="Tsuji K."/>
            <person name="Ueda S."/>
            <person name="Waki K."/>
            <person name="Yamagata H."/>
            <person name="Yamamoto M."/>
            <person name="Yamamoto S."/>
            <person name="Yamane H."/>
            <person name="Yoshiki S."/>
            <person name="Yoshihara R."/>
            <person name="Yukawa K."/>
            <person name="Zhong H."/>
            <person name="Yano M."/>
            <person name="Yuan Q."/>
            <person name="Ouyang S."/>
            <person name="Liu J."/>
            <person name="Jones K.M."/>
            <person name="Gansberger K."/>
            <person name="Moffat K."/>
            <person name="Hill J."/>
            <person name="Bera J."/>
            <person name="Fadrosh D."/>
            <person name="Jin S."/>
            <person name="Johri S."/>
            <person name="Kim M."/>
            <person name="Overton L."/>
            <person name="Reardon M."/>
            <person name="Tsitrin T."/>
            <person name="Vuong H."/>
            <person name="Weaver B."/>
            <person name="Ciecko A."/>
            <person name="Tallon L."/>
            <person name="Jackson J."/>
            <person name="Pai G."/>
            <person name="Aken S.V."/>
            <person name="Utterback T."/>
            <person name="Reidmuller S."/>
            <person name="Feldblyum T."/>
            <person name="Hsiao J."/>
            <person name="Zismann V."/>
            <person name="Iobst S."/>
            <person name="de Vazeille A.R."/>
            <person name="Buell C.R."/>
            <person name="Ying K."/>
            <person name="Li Y."/>
            <person name="Lu T."/>
            <person name="Huang Y."/>
            <person name="Zhao Q."/>
            <person name="Feng Q."/>
            <person name="Zhang L."/>
            <person name="Zhu J."/>
            <person name="Weng Q."/>
            <person name="Mu J."/>
            <person name="Lu Y."/>
            <person name="Fan D."/>
            <person name="Liu Y."/>
            <person name="Guan J."/>
            <person name="Zhang Y."/>
            <person name="Yu S."/>
            <person name="Liu X."/>
            <person name="Zhang Y."/>
            <person name="Hong G."/>
            <person name="Han B."/>
            <person name="Choisne N."/>
            <person name="Demange N."/>
            <person name="Orjeda G."/>
            <person name="Samain S."/>
            <person name="Cattolico L."/>
            <person name="Pelletier E."/>
            <person name="Couloux A."/>
            <person name="Segurens B."/>
            <person name="Wincker P."/>
            <person name="D'Hont A."/>
            <person name="Scarpelli C."/>
            <person name="Weissenbach J."/>
            <person name="Salanoubat M."/>
            <person name="Quetier F."/>
            <person name="Yu Y."/>
            <person name="Kim H.R."/>
            <person name="Rambo T."/>
            <person name="Currie J."/>
            <person name="Collura K."/>
            <person name="Luo M."/>
            <person name="Yang T."/>
            <person name="Ammiraju J.S.S."/>
            <person name="Engler F."/>
            <person name="Soderlund C."/>
            <person name="Wing R.A."/>
            <person name="Palmer L.E."/>
            <person name="de la Bastide M."/>
            <person name="Spiegel L."/>
            <person name="Nascimento L."/>
            <person name="Zutavern T."/>
            <person name="O'Shaughnessy A."/>
            <person name="Dike S."/>
            <person name="Dedhia N."/>
            <person name="Preston R."/>
            <person name="Balija V."/>
            <person name="McCombie W.R."/>
            <person name="Chow T."/>
            <person name="Chen H."/>
            <person name="Chung M."/>
            <person name="Chen C."/>
            <person name="Shaw J."/>
            <person name="Wu H."/>
            <person name="Hsiao K."/>
            <person name="Chao Y."/>
            <person name="Chu M."/>
            <person name="Cheng C."/>
            <person name="Hour A."/>
            <person name="Lee P."/>
            <person name="Lin S."/>
            <person name="Lin Y."/>
            <person name="Liou J."/>
            <person name="Liu S."/>
            <person name="Hsing Y."/>
            <person name="Raghuvanshi S."/>
            <person name="Mohanty A."/>
            <person name="Bharti A.K."/>
            <person name="Gaur A."/>
            <person name="Gupta V."/>
            <person name="Kumar D."/>
            <person name="Ravi V."/>
            <person name="Vij S."/>
            <person name="Kapur A."/>
            <person name="Khurana P."/>
            <person name="Khurana P."/>
            <person name="Khurana J.P."/>
            <person name="Tyagi A.K."/>
            <person name="Gaikwad K."/>
            <person name="Singh A."/>
            <person name="Dalal V."/>
            <person name="Srivastava S."/>
            <person name="Dixit A."/>
            <person name="Pal A.K."/>
            <person name="Ghazi I.A."/>
            <person name="Yadav M."/>
            <person name="Pandit A."/>
            <person name="Bhargava A."/>
            <person name="Sureshbabu K."/>
            <person name="Batra K."/>
            <person name="Sharma T.R."/>
            <person name="Mohapatra T."/>
            <person name="Singh N.K."/>
            <person name="Messing J."/>
            <person name="Nelson A.B."/>
            <person name="Fuks G."/>
            <person name="Kavchok S."/>
            <person name="Keizer G."/>
            <person name="Linton E."/>
            <person name="Llaca V."/>
            <person name="Song R."/>
            <person name="Tanyolac B."/>
            <person name="Young S."/>
            <person name="Ho-Il K."/>
            <person name="Hahn J.H."/>
            <person name="Sangsakoo G."/>
            <person name="Vanavichit A."/>
            <person name="de Mattos Luiz.A.T."/>
            <person name="Zimmer P.D."/>
            <person name="Malone G."/>
            <person name="Dellagostin O."/>
            <person name="de Oliveira A.C."/>
            <person name="Bevan M."/>
            <person name="Bancroft I."/>
            <person name="Minx P."/>
            <person name="Cordum H."/>
            <person name="Wilson R."/>
            <person name="Cheng Z."/>
            <person name="Jin W."/>
            <person name="Jiang J."/>
            <person name="Leong S.A."/>
            <person name="Iwama H."/>
            <person name="Gojobori T."/>
            <person name="Itoh T."/>
            <person name="Niimura Y."/>
            <person name="Fujii Y."/>
            <person name="Habara T."/>
            <person name="Sakai H."/>
            <person name="Sato Y."/>
            <person name="Wilson G."/>
            <person name="Kumar K."/>
            <person name="McCouch S."/>
            <person name="Juretic N."/>
            <person name="Hoen D."/>
            <person name="Wright S."/>
            <person name="Bruskiewich R."/>
            <person name="Bureau T."/>
            <person name="Miyao A."/>
            <person name="Hirochika H."/>
            <person name="Nishikawa T."/>
            <person name="Kadowaki K."/>
            <person name="Sugiura M."/>
            <person name="Burr B."/>
            <person name="Sasaki T."/>
        </authorList>
    </citation>
    <scope>NUCLEOTIDE SEQUENCE [LARGE SCALE GENOMIC DNA]</scope>
    <source>
        <strain evidence="3">cv. Nipponbare</strain>
    </source>
</reference>
<name>Q2R7Q3_ORYSJ</name>
<organism evidence="2 3">
    <name type="scientific">Oryza sativa subsp. japonica</name>
    <name type="common">Rice</name>
    <dbReference type="NCBI Taxonomy" id="39947"/>
    <lineage>
        <taxon>Eukaryota</taxon>
        <taxon>Viridiplantae</taxon>
        <taxon>Streptophyta</taxon>
        <taxon>Embryophyta</taxon>
        <taxon>Tracheophyta</taxon>
        <taxon>Spermatophyta</taxon>
        <taxon>Magnoliopsida</taxon>
        <taxon>Liliopsida</taxon>
        <taxon>Poales</taxon>
        <taxon>Poaceae</taxon>
        <taxon>BOP clade</taxon>
        <taxon>Oryzoideae</taxon>
        <taxon>Oryzeae</taxon>
        <taxon>Oryzinae</taxon>
        <taxon>Oryza</taxon>
        <taxon>Oryza sativa</taxon>
    </lineage>
</organism>
<proteinExistence type="predicted"/>
<accession>Q2R7Q3</accession>